<gene>
    <name evidence="2" type="ORF">OEA41_000486</name>
</gene>
<dbReference type="GO" id="GO:0006979">
    <property type="term" value="P:response to oxidative stress"/>
    <property type="evidence" value="ECO:0007669"/>
    <property type="project" value="InterPro"/>
</dbReference>
<feature type="compositionally biased region" description="Basic and acidic residues" evidence="1">
    <location>
        <begin position="1"/>
        <end position="10"/>
    </location>
</feature>
<evidence type="ECO:0000313" key="2">
    <source>
        <dbReference type="EMBL" id="KAK3178351.1"/>
    </source>
</evidence>
<dbReference type="AlphaFoldDB" id="A0AAD9ZFT8"/>
<dbReference type="PANTHER" id="PTHR11903">
    <property type="entry name" value="PROSTAGLANDIN G/H SYNTHASE"/>
    <property type="match status" value="1"/>
</dbReference>
<evidence type="ECO:0000256" key="1">
    <source>
        <dbReference type="SAM" id="MobiDB-lite"/>
    </source>
</evidence>
<protein>
    <recommendedName>
        <fullName evidence="4">Heme peroxidase</fullName>
    </recommendedName>
</protein>
<name>A0AAD9ZFT8_9LECA</name>
<accession>A0AAD9ZFT8</accession>
<reference evidence="2" key="1">
    <citation type="submission" date="2022-11" db="EMBL/GenBank/DDBJ databases">
        <title>Chromosomal genome sequence assembly and mating type (MAT) locus characterization of the leprose asexual lichenized fungus Lepraria neglecta (Nyl.) Erichsen.</title>
        <authorList>
            <person name="Allen J.L."/>
            <person name="Pfeffer B."/>
        </authorList>
    </citation>
    <scope>NUCLEOTIDE SEQUENCE</scope>
    <source>
        <strain evidence="2">Allen 5258</strain>
    </source>
</reference>
<feature type="region of interest" description="Disordered" evidence="1">
    <location>
        <begin position="1"/>
        <end position="20"/>
    </location>
</feature>
<dbReference type="GO" id="GO:0004601">
    <property type="term" value="F:peroxidase activity"/>
    <property type="evidence" value="ECO:0007669"/>
    <property type="project" value="InterPro"/>
</dbReference>
<dbReference type="InterPro" id="IPR037120">
    <property type="entry name" value="Haem_peroxidase_sf_animal"/>
</dbReference>
<dbReference type="InterPro" id="IPR050783">
    <property type="entry name" value="Oxylipin_biosynth_metab"/>
</dbReference>
<dbReference type="InterPro" id="IPR010255">
    <property type="entry name" value="Haem_peroxidase_sf"/>
</dbReference>
<organism evidence="2 3">
    <name type="scientific">Lepraria neglecta</name>
    <dbReference type="NCBI Taxonomy" id="209136"/>
    <lineage>
        <taxon>Eukaryota</taxon>
        <taxon>Fungi</taxon>
        <taxon>Dikarya</taxon>
        <taxon>Ascomycota</taxon>
        <taxon>Pezizomycotina</taxon>
        <taxon>Lecanoromycetes</taxon>
        <taxon>OSLEUM clade</taxon>
        <taxon>Lecanoromycetidae</taxon>
        <taxon>Lecanorales</taxon>
        <taxon>Lecanorineae</taxon>
        <taxon>Stereocaulaceae</taxon>
        <taxon>Lepraria</taxon>
    </lineage>
</organism>
<comment type="caution">
    <text evidence="2">The sequence shown here is derived from an EMBL/GenBank/DDBJ whole genome shotgun (WGS) entry which is preliminary data.</text>
</comment>
<dbReference type="PANTHER" id="PTHR11903:SF13">
    <property type="entry name" value="LINOLEATE 10R-LIPOXYGENASE"/>
    <property type="match status" value="1"/>
</dbReference>
<evidence type="ECO:0000313" key="3">
    <source>
        <dbReference type="Proteomes" id="UP001276659"/>
    </source>
</evidence>
<evidence type="ECO:0008006" key="4">
    <source>
        <dbReference type="Google" id="ProtNLM"/>
    </source>
</evidence>
<dbReference type="Proteomes" id="UP001276659">
    <property type="component" value="Unassembled WGS sequence"/>
</dbReference>
<sequence length="393" mass="44085">MSNEKDKGDESTYGDESFTEAKVRPNLGKDALTLFEKVASKGKSYDGRTFLLTLPDIFRTNRKDANMGGLYINISLHDYIRGITNVHHSTSTWTLDPRIEVAGTQNTPAVERGVGNIVSAEFNLLYRFHSAISQRDDKWTGEFFQRIFGDKDPQEIGLMEFYRGVATYEAGIPEEPSKRVFGGLARNPETGTFNDVDIVGILKDSNEDPAVVSLNEFRTFFGLKTRDSFESINPDPEISDLLRKLYDYPGMVEPHPGLFVEDGKARMDPGSGFAAPYTVGRAVLSDAVTLVRGHFNTLDYMVAILTPWGMTEVNQNYETLGGSMLYRLIHQAFPKWFKFKSVYVMQPMYLPSRNAEIFKKFGTMDQYCLDPPAPPPKATFLNSHAATSALLND</sequence>
<dbReference type="SUPFAM" id="SSF48113">
    <property type="entry name" value="Heme-dependent peroxidases"/>
    <property type="match status" value="1"/>
</dbReference>
<proteinExistence type="predicted"/>
<dbReference type="GO" id="GO:0020037">
    <property type="term" value="F:heme binding"/>
    <property type="evidence" value="ECO:0007669"/>
    <property type="project" value="InterPro"/>
</dbReference>
<keyword evidence="3" id="KW-1185">Reference proteome</keyword>
<dbReference type="Gene3D" id="1.10.640.10">
    <property type="entry name" value="Haem peroxidase domain superfamily, animal type"/>
    <property type="match status" value="1"/>
</dbReference>
<dbReference type="EMBL" id="JASNWA010000003">
    <property type="protein sequence ID" value="KAK3178351.1"/>
    <property type="molecule type" value="Genomic_DNA"/>
</dbReference>